<feature type="domain" description="C3H1-type" evidence="13">
    <location>
        <begin position="25"/>
        <end position="53"/>
    </location>
</feature>
<dbReference type="Pfam" id="PF25586">
    <property type="entry name" value="zf-CCCH_PAN3"/>
    <property type="match status" value="1"/>
</dbReference>
<comment type="domain">
    <text evidence="10">The pseudokinase domain, the coiled-coil (CC), and C-terminal knob domain (CK) form a structural unit (PKC) that forms an extensive high-affinity interaction surface for PAN2.</text>
</comment>
<dbReference type="SUPFAM" id="SSF90229">
    <property type="entry name" value="CCCH zinc finger"/>
    <property type="match status" value="1"/>
</dbReference>
<feature type="binding site" evidence="10">
    <location>
        <begin position="415"/>
        <end position="416"/>
    </location>
    <ligand>
        <name>ATP</name>
        <dbReference type="ChEBI" id="CHEBI:30616"/>
    </ligand>
</feature>
<comment type="caution">
    <text evidence="10">Lacks conserved residue(s) required for the propagation of feature annotation.</text>
</comment>
<evidence type="ECO:0000256" key="1">
    <source>
        <dbReference type="ARBA" id="ARBA00004496"/>
    </source>
</evidence>
<dbReference type="Gene3D" id="1.20.5.5160">
    <property type="match status" value="1"/>
</dbReference>
<feature type="binding site" evidence="10">
    <location>
        <position position="302"/>
    </location>
    <ligand>
        <name>ATP</name>
        <dbReference type="ChEBI" id="CHEBI:30616"/>
    </ligand>
</feature>
<keyword evidence="3 10" id="KW-0507">mRNA processing</keyword>
<dbReference type="Gene3D" id="6.10.250.3160">
    <property type="match status" value="1"/>
</dbReference>
<evidence type="ECO:0000313" key="15">
    <source>
        <dbReference type="Proteomes" id="UP000250140"/>
    </source>
</evidence>
<dbReference type="FunFam" id="1.10.510.10:FF:000520">
    <property type="entry name" value="PAN2-PAN3 deadenylation complex subunit PAN3"/>
    <property type="match status" value="1"/>
</dbReference>
<evidence type="ECO:0000313" key="14">
    <source>
        <dbReference type="EMBL" id="OCL10176.1"/>
    </source>
</evidence>
<keyword evidence="6 11" id="KW-0863">Zinc-finger</keyword>
<feature type="compositionally biased region" description="Polar residues" evidence="12">
    <location>
        <begin position="1"/>
        <end position="10"/>
    </location>
</feature>
<keyword evidence="9 10" id="KW-0175">Coiled coil</keyword>
<dbReference type="InterPro" id="IPR011009">
    <property type="entry name" value="Kinase-like_dom_sf"/>
</dbReference>
<dbReference type="Pfam" id="PF18101">
    <property type="entry name" value="Pan3_CK"/>
    <property type="match status" value="1"/>
</dbReference>
<dbReference type="FunFam" id="1.10.287.3700:FF:000001">
    <property type="entry name" value="PAN2-PAN3 deadenylation complex subunit PAN3"/>
    <property type="match status" value="1"/>
</dbReference>
<feature type="region of interest" description="Disordered" evidence="12">
    <location>
        <begin position="1"/>
        <end position="25"/>
    </location>
</feature>
<keyword evidence="2 10" id="KW-0963">Cytoplasm</keyword>
<dbReference type="GO" id="GO:0031251">
    <property type="term" value="C:PAN complex"/>
    <property type="evidence" value="ECO:0007669"/>
    <property type="project" value="UniProtKB-UniRule"/>
</dbReference>
<evidence type="ECO:0000256" key="3">
    <source>
        <dbReference type="ARBA" id="ARBA00022664"/>
    </source>
</evidence>
<evidence type="ECO:0000256" key="2">
    <source>
        <dbReference type="ARBA" id="ARBA00022490"/>
    </source>
</evidence>
<proteinExistence type="inferred from homology"/>
<dbReference type="Gene3D" id="1.10.287.3700">
    <property type="match status" value="1"/>
</dbReference>
<dbReference type="GO" id="GO:0005524">
    <property type="term" value="F:ATP binding"/>
    <property type="evidence" value="ECO:0007669"/>
    <property type="project" value="UniProtKB-UniRule"/>
</dbReference>
<feature type="binding site" evidence="10">
    <location>
        <begin position="351"/>
        <end position="358"/>
    </location>
    <ligand>
        <name>ATP</name>
        <dbReference type="ChEBI" id="CHEBI:30616"/>
    </ligand>
</feature>
<comment type="subunit">
    <text evidence="10">Homodimer. Forms a heterotrimer with a catalytic subunit PAN2 to form the poly(A)-nuclease (PAN) deadenylation complex. Interacts (via PAM-2 motif) with poly(A)-binding protein PAB1 (via PABC domain), conferring substrate specificity of the enzyme complex.</text>
</comment>
<dbReference type="GO" id="GO:0008143">
    <property type="term" value="F:poly(A) binding"/>
    <property type="evidence" value="ECO:0007669"/>
    <property type="project" value="TreeGrafter"/>
</dbReference>
<comment type="domain">
    <text evidence="10">The N-terminal zinc finger binds to poly(A) RNA.</text>
</comment>
<evidence type="ECO:0000256" key="9">
    <source>
        <dbReference type="ARBA" id="ARBA00023054"/>
    </source>
</evidence>
<dbReference type="EMBL" id="KV749298">
    <property type="protein sequence ID" value="OCL10176.1"/>
    <property type="molecule type" value="Genomic_DNA"/>
</dbReference>
<evidence type="ECO:0000256" key="5">
    <source>
        <dbReference type="ARBA" id="ARBA00022741"/>
    </source>
</evidence>
<keyword evidence="4 11" id="KW-0479">Metal-binding</keyword>
<dbReference type="GO" id="GO:0006397">
    <property type="term" value="P:mRNA processing"/>
    <property type="evidence" value="ECO:0007669"/>
    <property type="project" value="UniProtKB-KW"/>
</dbReference>
<reference evidence="14 15" key="1">
    <citation type="journal article" date="2016" name="Nat. Commun.">
        <title>Ectomycorrhizal ecology is imprinted in the genome of the dominant symbiotic fungus Cenococcum geophilum.</title>
        <authorList>
            <consortium name="DOE Joint Genome Institute"/>
            <person name="Peter M."/>
            <person name="Kohler A."/>
            <person name="Ohm R.A."/>
            <person name="Kuo A."/>
            <person name="Krutzmann J."/>
            <person name="Morin E."/>
            <person name="Arend M."/>
            <person name="Barry K.W."/>
            <person name="Binder M."/>
            <person name="Choi C."/>
            <person name="Clum A."/>
            <person name="Copeland A."/>
            <person name="Grisel N."/>
            <person name="Haridas S."/>
            <person name="Kipfer T."/>
            <person name="LaButti K."/>
            <person name="Lindquist E."/>
            <person name="Lipzen A."/>
            <person name="Maire R."/>
            <person name="Meier B."/>
            <person name="Mihaltcheva S."/>
            <person name="Molinier V."/>
            <person name="Murat C."/>
            <person name="Poggeler S."/>
            <person name="Quandt C.A."/>
            <person name="Sperisen C."/>
            <person name="Tritt A."/>
            <person name="Tisserant E."/>
            <person name="Crous P.W."/>
            <person name="Henrissat B."/>
            <person name="Nehls U."/>
            <person name="Egli S."/>
            <person name="Spatafora J.W."/>
            <person name="Grigoriev I.V."/>
            <person name="Martin F.M."/>
        </authorList>
    </citation>
    <scope>NUCLEOTIDE SEQUENCE [LARGE SCALE GENOMIC DNA]</scope>
    <source>
        <strain evidence="14 15">CBS 207.34</strain>
    </source>
</reference>
<feature type="region of interest" description="Disordered" evidence="12">
    <location>
        <begin position="99"/>
        <end position="127"/>
    </location>
</feature>
<dbReference type="InterPro" id="IPR041332">
    <property type="entry name" value="Pan3_CK"/>
</dbReference>
<dbReference type="InterPro" id="IPR030844">
    <property type="entry name" value="PAN3"/>
</dbReference>
<dbReference type="GO" id="GO:0008270">
    <property type="term" value="F:zinc ion binding"/>
    <property type="evidence" value="ECO:0007669"/>
    <property type="project" value="UniProtKB-KW"/>
</dbReference>
<protein>
    <recommendedName>
        <fullName evidence="10">PAN2-PAN3 deadenylation complex subunit PAN3</fullName>
    </recommendedName>
    <alternativeName>
        <fullName evidence="10">PAB1P-dependent poly(A)-specific ribonuclease</fullName>
    </alternativeName>
    <alternativeName>
        <fullName evidence="10">Poly(A)-nuclease deadenylation complex subunit 3</fullName>
        <shortName evidence="10">PAN deadenylation complex subunit 3</shortName>
    </alternativeName>
</protein>
<dbReference type="InterPro" id="IPR036855">
    <property type="entry name" value="Znf_CCCH_sf"/>
</dbReference>
<accession>A0A8E2F4A3</accession>
<keyword evidence="15" id="KW-1185">Reference proteome</keyword>
<keyword evidence="7 11" id="KW-0862">Zinc</keyword>
<feature type="region of interest" description="Knob domain" evidence="10">
    <location>
        <begin position="567"/>
        <end position="672"/>
    </location>
</feature>
<dbReference type="HAMAP" id="MF_03181">
    <property type="entry name" value="PAN3"/>
    <property type="match status" value="1"/>
</dbReference>
<dbReference type="SUPFAM" id="SSF56112">
    <property type="entry name" value="Protein kinase-like (PK-like)"/>
    <property type="match status" value="1"/>
</dbReference>
<comment type="similarity">
    <text evidence="10">Belongs to the protein kinase superfamily. PAN3 family.</text>
</comment>
<feature type="coiled-coil region" evidence="10">
    <location>
        <begin position="528"/>
        <end position="566"/>
    </location>
</feature>
<dbReference type="AlphaFoldDB" id="A0A8E2F4A3"/>
<organism evidence="14 15">
    <name type="scientific">Glonium stellatum</name>
    <dbReference type="NCBI Taxonomy" id="574774"/>
    <lineage>
        <taxon>Eukaryota</taxon>
        <taxon>Fungi</taxon>
        <taxon>Dikarya</taxon>
        <taxon>Ascomycota</taxon>
        <taxon>Pezizomycotina</taxon>
        <taxon>Dothideomycetes</taxon>
        <taxon>Pleosporomycetidae</taxon>
        <taxon>Gloniales</taxon>
        <taxon>Gloniaceae</taxon>
        <taxon>Glonium</taxon>
    </lineage>
</organism>
<feature type="zinc finger region" description="C3H1-type" evidence="11">
    <location>
        <begin position="25"/>
        <end position="53"/>
    </location>
</feature>
<dbReference type="Gene3D" id="1.10.510.10">
    <property type="entry name" value="Transferase(Phosphotransferase) domain 1"/>
    <property type="match status" value="1"/>
</dbReference>
<evidence type="ECO:0000256" key="12">
    <source>
        <dbReference type="SAM" id="MobiDB-lite"/>
    </source>
</evidence>
<name>A0A8E2F4A3_9PEZI</name>
<gene>
    <name evidence="10" type="primary">PAN3</name>
    <name evidence="14" type="ORF">AOQ84DRAFT_219949</name>
</gene>
<comment type="subcellular location">
    <subcellularLocation>
        <location evidence="1 10">Cytoplasm</location>
    </subcellularLocation>
</comment>
<dbReference type="InterPro" id="IPR000571">
    <property type="entry name" value="Znf_CCCH"/>
</dbReference>
<keyword evidence="5 10" id="KW-0547">Nucleotide-binding</keyword>
<dbReference type="PROSITE" id="PS50103">
    <property type="entry name" value="ZF_C3H1"/>
    <property type="match status" value="1"/>
</dbReference>
<evidence type="ECO:0000256" key="11">
    <source>
        <dbReference type="PROSITE-ProRule" id="PRU00723"/>
    </source>
</evidence>
<comment type="function">
    <text evidence="10">Regulatory subunit of the poly(A)-nuclease (PAN) deadenylation complex, one of two cytoplasmic mRNA deadenylases involved in mRNA turnover. PAN specifically shortens poly(A) tails of RNA and the activity is stimulated by poly(A)-binding protein PAB1. PAN deadenylation is followed by rapid degradation of the shortened mRNA tails by the CCR4-NOT complex. Deadenylated mRNAs are then degraded by two alternative mechanisms, namely exosome-mediated 3'-5' exonucleolytic degradation, or deadenlyation-dependent mRNA decaping and subsequent 5'-3' exonucleolytic degradation by XRN1. May also be involved in post-transcriptional maturation of mRNA poly(A) tails. PAN3 acts as a positive regulator for PAN activity, recruiting the catalytic subunit PAN2 to mRNA via its interaction with RNA and with PAB1.</text>
</comment>
<dbReference type="OrthoDB" id="204958at2759"/>
<keyword evidence="8 10" id="KW-0067">ATP-binding</keyword>
<evidence type="ECO:0000256" key="4">
    <source>
        <dbReference type="ARBA" id="ARBA00022723"/>
    </source>
</evidence>
<sequence>MATTYGNSPGDSRRGVSSPRPKGREAKNTFCRNVTIYGHCRYENTCLYVHDPAKLNNPQMQNENIKKRFNVDSPSFTPLQPATNGALTPAPRSAAISPKAANAAVFTPKSQRSNTNTPSLHTKEPSVEWAPQDFPEFVPQSFDGQMVDTSTAAPVLSYDPFNTSGAIQTLPGSSHQAATLNPYVQDPTAALTGATFYQNANTFQTSPSYHLYWPIGPQPSNLLAYQRTAHDFFIPESLREDLQRKSEVTRQILPNSSLPPLEQYHSLVCLDTTQQKNMSLFGYQSWVYKAVSSKDGHTYALRRLEGFRLTNENAIRTVQHWKRVYNGSVVTIHDAFTTRAFGDSSLIIVTDYHPCSKSLAEEHFKSTPITRFHGSRQAASSHIPEQVLWGYIVQIASALKTIHSTGLAARLITPSKILITSKNRIRLNACAILDVVHYDAARSVTELQTDDLTQLGRLILCIANNNPNAHLSMQKSLDHIARSYTARLKDCMHWLLAPSPNTPGSPTSPTTPAPISKDIDAFLGGITDQLATVLDNTLHAEDTLLSTLARELESSRLVRLLVKLNFINERPELDASVPNAASGANAWSETGERYYLKLFRDYVFHQVDAQGHPVVDLAHVLACLNKLDAGSEERISLVSRDEQNVFVVSYRELKRGVEGTFQDLIKAGRAGR</sequence>
<dbReference type="GO" id="GO:0000289">
    <property type="term" value="P:nuclear-transcribed mRNA poly(A) tail shortening"/>
    <property type="evidence" value="ECO:0007669"/>
    <property type="project" value="UniProtKB-UniRule"/>
</dbReference>
<feature type="compositionally biased region" description="Polar residues" evidence="12">
    <location>
        <begin position="108"/>
        <end position="120"/>
    </location>
</feature>
<evidence type="ECO:0000256" key="7">
    <source>
        <dbReference type="ARBA" id="ARBA00022833"/>
    </source>
</evidence>
<evidence type="ECO:0000259" key="13">
    <source>
        <dbReference type="PROSITE" id="PS50103"/>
    </source>
</evidence>
<dbReference type="PANTHER" id="PTHR12272">
    <property type="entry name" value="DEADENYLATION COMPLEX SUBUNIT PAN3"/>
    <property type="match status" value="1"/>
</dbReference>
<dbReference type="GO" id="GO:0000932">
    <property type="term" value="C:P-body"/>
    <property type="evidence" value="ECO:0007669"/>
    <property type="project" value="TreeGrafter"/>
</dbReference>
<comment type="domain">
    <text evidence="10">Contains a pseudokinase domain. The protein kinase domain is predicted to be catalytically inactive because some of the residues important for catalytic activity are substituted and it lacks the equivalent of the binding site for a peptide substrate. However, it has retained an ATP-binding site and ATP-binding is required for mRNA degradation, stimulating the activity of the PAN2 nuclease in vitro. The nucleotide-binding site is juxtaposed to the RNase active site of PAN2 in the complex and may actually bind nucleosides of a poly(A) RNA rather than ATP, feeding the poly(A)-tail to the active site of the deadenylase and thus increasing the efficiency with which this distributive enzyme degrades oligo(A) RNAs.</text>
</comment>
<evidence type="ECO:0000256" key="8">
    <source>
        <dbReference type="ARBA" id="ARBA00022840"/>
    </source>
</evidence>
<evidence type="ECO:0000256" key="10">
    <source>
        <dbReference type="HAMAP-Rule" id="MF_03181"/>
    </source>
</evidence>
<evidence type="ECO:0000256" key="6">
    <source>
        <dbReference type="ARBA" id="ARBA00022771"/>
    </source>
</evidence>
<dbReference type="Proteomes" id="UP000250140">
    <property type="component" value="Unassembled WGS sequence"/>
</dbReference>
<dbReference type="PANTHER" id="PTHR12272:SF11">
    <property type="entry name" value="PAN2-PAN3 DEADENYLATION COMPLEX SUBUNIT PAN3"/>
    <property type="match status" value="1"/>
</dbReference>